<gene>
    <name evidence="4" type="primary">ydaD</name>
    <name evidence="4" type="ORF">TBK1r_61600</name>
</gene>
<sequence>MATNVDERIQLVDPRPMYAQPPFDQQSKFDVPGSTAQMSPQPDHGEQSYQGSGKLRGLSALITGGDSGIGRAVAICYAREGANVAINYLCENDDAEQTAELVQQAGVRAELIRGDVRDESFCADLIEQSVSKFGGLDILVNNAAYQQTRDGIDDFSTEVFDRVFKTNVYGTFWLSRAAMKHLPPGGSIINTVSIQSFQPAGYLLPYAASKSALAGMTKAMAELAIKEGVRVNAVAPGPVWTPLIPSTMPAEKMETFGGNTLLNRPAQPIELAPLYVWLASPEASCVTGEIFGCTGGRTPL</sequence>
<organism evidence="4 5">
    <name type="scientific">Stieleria magnilauensis</name>
    <dbReference type="NCBI Taxonomy" id="2527963"/>
    <lineage>
        <taxon>Bacteria</taxon>
        <taxon>Pseudomonadati</taxon>
        <taxon>Planctomycetota</taxon>
        <taxon>Planctomycetia</taxon>
        <taxon>Pirellulales</taxon>
        <taxon>Pirellulaceae</taxon>
        <taxon>Stieleria</taxon>
    </lineage>
</organism>
<evidence type="ECO:0000256" key="2">
    <source>
        <dbReference type="ARBA" id="ARBA00023002"/>
    </source>
</evidence>
<keyword evidence="2 4" id="KW-0560">Oxidoreductase</keyword>
<dbReference type="PANTHER" id="PTHR48107">
    <property type="entry name" value="NADPH-DEPENDENT ALDEHYDE REDUCTASE-LIKE PROTEIN, CHLOROPLASTIC-RELATED"/>
    <property type="match status" value="1"/>
</dbReference>
<dbReference type="EC" id="1.-.-.-" evidence="4"/>
<feature type="region of interest" description="Disordered" evidence="3">
    <location>
        <begin position="1"/>
        <end position="51"/>
    </location>
</feature>
<keyword evidence="5" id="KW-1185">Reference proteome</keyword>
<dbReference type="GO" id="GO:0016491">
    <property type="term" value="F:oxidoreductase activity"/>
    <property type="evidence" value="ECO:0007669"/>
    <property type="project" value="UniProtKB-KW"/>
</dbReference>
<dbReference type="PRINTS" id="PR00081">
    <property type="entry name" value="GDHRDH"/>
</dbReference>
<dbReference type="Pfam" id="PF13561">
    <property type="entry name" value="adh_short_C2"/>
    <property type="match status" value="1"/>
</dbReference>
<evidence type="ECO:0000256" key="3">
    <source>
        <dbReference type="SAM" id="MobiDB-lite"/>
    </source>
</evidence>
<evidence type="ECO:0000313" key="5">
    <source>
        <dbReference type="Proteomes" id="UP000318081"/>
    </source>
</evidence>
<accession>A0ABX5XZL3</accession>
<feature type="compositionally biased region" description="Basic and acidic residues" evidence="3">
    <location>
        <begin position="1"/>
        <end position="10"/>
    </location>
</feature>
<dbReference type="Gene3D" id="3.40.50.720">
    <property type="entry name" value="NAD(P)-binding Rossmann-like Domain"/>
    <property type="match status" value="1"/>
</dbReference>
<dbReference type="InterPro" id="IPR036291">
    <property type="entry name" value="NAD(P)-bd_dom_sf"/>
</dbReference>
<proteinExistence type="inferred from homology"/>
<comment type="similarity">
    <text evidence="1">Belongs to the short-chain dehydrogenases/reductases (SDR) family.</text>
</comment>
<protein>
    <submittedName>
        <fullName evidence="4">General stress protein 39</fullName>
        <ecNumber evidence="4">1.-.-.-</ecNumber>
    </submittedName>
</protein>
<name>A0ABX5XZL3_9BACT</name>
<dbReference type="PANTHER" id="PTHR48107:SF16">
    <property type="entry name" value="NADPH-DEPENDENT ALDEHYDE REDUCTASE 1, CHLOROPLASTIC"/>
    <property type="match status" value="1"/>
</dbReference>
<dbReference type="PRINTS" id="PR00080">
    <property type="entry name" value="SDRFAMILY"/>
</dbReference>
<dbReference type="RefSeq" id="WP_145218640.1">
    <property type="nucleotide sequence ID" value="NZ_CP036432.1"/>
</dbReference>
<dbReference type="SUPFAM" id="SSF51735">
    <property type="entry name" value="NAD(P)-binding Rossmann-fold domains"/>
    <property type="match status" value="1"/>
</dbReference>
<evidence type="ECO:0000256" key="1">
    <source>
        <dbReference type="ARBA" id="ARBA00006484"/>
    </source>
</evidence>
<dbReference type="CDD" id="cd05355">
    <property type="entry name" value="SDR_c1"/>
    <property type="match status" value="1"/>
</dbReference>
<feature type="compositionally biased region" description="Polar residues" evidence="3">
    <location>
        <begin position="23"/>
        <end position="40"/>
    </location>
</feature>
<evidence type="ECO:0000313" key="4">
    <source>
        <dbReference type="EMBL" id="QDV87132.1"/>
    </source>
</evidence>
<dbReference type="PROSITE" id="PS00061">
    <property type="entry name" value="ADH_SHORT"/>
    <property type="match status" value="1"/>
</dbReference>
<dbReference type="InterPro" id="IPR020904">
    <property type="entry name" value="Sc_DH/Rdtase_CS"/>
</dbReference>
<dbReference type="EMBL" id="CP036432">
    <property type="protein sequence ID" value="QDV87132.1"/>
    <property type="molecule type" value="Genomic_DNA"/>
</dbReference>
<reference evidence="4 5" key="1">
    <citation type="submission" date="2019-02" db="EMBL/GenBank/DDBJ databases">
        <title>Deep-cultivation of Planctomycetes and their phenomic and genomic characterization uncovers novel biology.</title>
        <authorList>
            <person name="Wiegand S."/>
            <person name="Jogler M."/>
            <person name="Boedeker C."/>
            <person name="Pinto D."/>
            <person name="Vollmers J."/>
            <person name="Rivas-Marin E."/>
            <person name="Kohn T."/>
            <person name="Peeters S.H."/>
            <person name="Heuer A."/>
            <person name="Rast P."/>
            <person name="Oberbeckmann S."/>
            <person name="Bunk B."/>
            <person name="Jeske O."/>
            <person name="Meyerdierks A."/>
            <person name="Storesund J.E."/>
            <person name="Kallscheuer N."/>
            <person name="Luecker S."/>
            <person name="Lage O.M."/>
            <person name="Pohl T."/>
            <person name="Merkel B.J."/>
            <person name="Hornburger P."/>
            <person name="Mueller R.-W."/>
            <person name="Bruemmer F."/>
            <person name="Labrenz M."/>
            <person name="Spormann A.M."/>
            <person name="Op den Camp H."/>
            <person name="Overmann J."/>
            <person name="Amann R."/>
            <person name="Jetten M.S.M."/>
            <person name="Mascher T."/>
            <person name="Medema M.H."/>
            <person name="Devos D.P."/>
            <person name="Kaster A.-K."/>
            <person name="Ovreas L."/>
            <person name="Rohde M."/>
            <person name="Galperin M.Y."/>
            <person name="Jogler C."/>
        </authorList>
    </citation>
    <scope>NUCLEOTIDE SEQUENCE [LARGE SCALE GENOMIC DNA]</scope>
    <source>
        <strain evidence="4 5">TBK1r</strain>
    </source>
</reference>
<dbReference type="InterPro" id="IPR002347">
    <property type="entry name" value="SDR_fam"/>
</dbReference>
<dbReference type="Proteomes" id="UP000318081">
    <property type="component" value="Chromosome"/>
</dbReference>